<dbReference type="Proteomes" id="UP000777784">
    <property type="component" value="Unassembled WGS sequence"/>
</dbReference>
<dbReference type="CDD" id="cd00586">
    <property type="entry name" value="4HBT"/>
    <property type="match status" value="1"/>
</dbReference>
<dbReference type="InterPro" id="IPR050563">
    <property type="entry name" value="4-hydroxybenzoyl-CoA_TE"/>
</dbReference>
<comment type="similarity">
    <text evidence="1">Belongs to the 4-hydroxybenzoyl-CoA thioesterase family.</text>
</comment>
<dbReference type="AlphaFoldDB" id="A0A948RVA0"/>
<dbReference type="EMBL" id="JAHJDP010000023">
    <property type="protein sequence ID" value="MBU2690208.1"/>
    <property type="molecule type" value="Genomic_DNA"/>
</dbReference>
<dbReference type="Pfam" id="PF13279">
    <property type="entry name" value="4HBT_2"/>
    <property type="match status" value="1"/>
</dbReference>
<name>A0A948RVA0_UNCEI</name>
<dbReference type="GO" id="GO:0047617">
    <property type="term" value="F:fatty acyl-CoA hydrolase activity"/>
    <property type="evidence" value="ECO:0007669"/>
    <property type="project" value="TreeGrafter"/>
</dbReference>
<accession>A0A948RVA0</accession>
<sequence length="150" mass="17274">MTKAPKRSLEHSFRVRYAETDQMGWVYHSHYLTWFEMGRTEYMRNWGVPYRQIEEMGLQLPLVKADLRLRLPARYDDPLIVRTAVALVASRQVVFSYEVLRNDLLLATGSTAHLCLNVATGRAVSFPDWLKASLSDVAGVQQREVEKSTE</sequence>
<dbReference type="PANTHER" id="PTHR31793">
    <property type="entry name" value="4-HYDROXYBENZOYL-COA THIOESTERASE FAMILY MEMBER"/>
    <property type="match status" value="1"/>
</dbReference>
<evidence type="ECO:0000256" key="1">
    <source>
        <dbReference type="ARBA" id="ARBA00005953"/>
    </source>
</evidence>
<dbReference type="InterPro" id="IPR006684">
    <property type="entry name" value="YbgC/YbaW"/>
</dbReference>
<keyword evidence="2" id="KW-0378">Hydrolase</keyword>
<evidence type="ECO:0000256" key="2">
    <source>
        <dbReference type="ARBA" id="ARBA00022801"/>
    </source>
</evidence>
<protein>
    <submittedName>
        <fullName evidence="3">Acyl-CoA thioesterase</fullName>
    </submittedName>
</protein>
<dbReference type="SUPFAM" id="SSF54637">
    <property type="entry name" value="Thioesterase/thiol ester dehydrase-isomerase"/>
    <property type="match status" value="1"/>
</dbReference>
<proteinExistence type="inferred from homology"/>
<comment type="caution">
    <text evidence="3">The sequence shown here is derived from an EMBL/GenBank/DDBJ whole genome shotgun (WGS) entry which is preliminary data.</text>
</comment>
<organism evidence="3 4">
    <name type="scientific">Eiseniibacteriota bacterium</name>
    <dbReference type="NCBI Taxonomy" id="2212470"/>
    <lineage>
        <taxon>Bacteria</taxon>
        <taxon>Candidatus Eiseniibacteriota</taxon>
    </lineage>
</organism>
<reference evidence="3" key="1">
    <citation type="submission" date="2021-05" db="EMBL/GenBank/DDBJ databases">
        <title>Energy efficiency and biological interactions define the core microbiome of deep oligotrophic groundwater.</title>
        <authorList>
            <person name="Mehrshad M."/>
            <person name="Lopez-Fernandez M."/>
            <person name="Bell E."/>
            <person name="Bernier-Latmani R."/>
            <person name="Bertilsson S."/>
            <person name="Dopson M."/>
        </authorList>
    </citation>
    <scope>NUCLEOTIDE SEQUENCE</scope>
    <source>
        <strain evidence="3">Modern_marine.mb.64</strain>
    </source>
</reference>
<dbReference type="InterPro" id="IPR029069">
    <property type="entry name" value="HotDog_dom_sf"/>
</dbReference>
<dbReference type="PANTHER" id="PTHR31793:SF27">
    <property type="entry name" value="NOVEL THIOESTERASE SUPERFAMILY DOMAIN AND SAPOSIN A-TYPE DOMAIN CONTAINING PROTEIN (0610012H03RIK)"/>
    <property type="match status" value="1"/>
</dbReference>
<dbReference type="NCBIfam" id="TIGR00051">
    <property type="entry name" value="YbgC/FadM family acyl-CoA thioesterase"/>
    <property type="match status" value="1"/>
</dbReference>
<dbReference type="PIRSF" id="PIRSF003230">
    <property type="entry name" value="YbgC"/>
    <property type="match status" value="1"/>
</dbReference>
<dbReference type="Gene3D" id="3.10.129.10">
    <property type="entry name" value="Hotdog Thioesterase"/>
    <property type="match status" value="1"/>
</dbReference>
<evidence type="ECO:0000313" key="4">
    <source>
        <dbReference type="Proteomes" id="UP000777784"/>
    </source>
</evidence>
<evidence type="ECO:0000313" key="3">
    <source>
        <dbReference type="EMBL" id="MBU2690208.1"/>
    </source>
</evidence>
<gene>
    <name evidence="3" type="ORF">KJ970_04710</name>
</gene>